<evidence type="ECO:0000313" key="9">
    <source>
        <dbReference type="EMBL" id="MFC7435091.1"/>
    </source>
</evidence>
<dbReference type="InterPro" id="IPR015927">
    <property type="entry name" value="Peptidase_S24_S26A/B/C"/>
</dbReference>
<reference evidence="10" key="1">
    <citation type="journal article" date="2019" name="Int. J. Syst. Evol. Microbiol.">
        <title>The Global Catalogue of Microorganisms (GCM) 10K type strain sequencing project: providing services to taxonomists for standard genome sequencing and annotation.</title>
        <authorList>
            <consortium name="The Broad Institute Genomics Platform"/>
            <consortium name="The Broad Institute Genome Sequencing Center for Infectious Disease"/>
            <person name="Wu L."/>
            <person name="Ma J."/>
        </authorList>
    </citation>
    <scope>NUCLEOTIDE SEQUENCE [LARGE SCALE GENOMIC DNA]</scope>
    <source>
        <strain evidence="10">CCUG 54518</strain>
    </source>
</reference>
<dbReference type="NCBIfam" id="NF007621">
    <property type="entry name" value="PRK10276.1"/>
    <property type="match status" value="1"/>
</dbReference>
<organism evidence="9 10">
    <name type="scientific">Hydrogenophaga bisanensis</name>
    <dbReference type="NCBI Taxonomy" id="439611"/>
    <lineage>
        <taxon>Bacteria</taxon>
        <taxon>Pseudomonadati</taxon>
        <taxon>Pseudomonadota</taxon>
        <taxon>Betaproteobacteria</taxon>
        <taxon>Burkholderiales</taxon>
        <taxon>Comamonadaceae</taxon>
        <taxon>Hydrogenophaga</taxon>
    </lineage>
</organism>
<dbReference type="PRINTS" id="PR00726">
    <property type="entry name" value="LEXASERPTASE"/>
</dbReference>
<keyword evidence="3 7" id="KW-0378">Hydrolase</keyword>
<evidence type="ECO:0000256" key="2">
    <source>
        <dbReference type="ARBA" id="ARBA00022763"/>
    </source>
</evidence>
<evidence type="ECO:0000256" key="3">
    <source>
        <dbReference type="ARBA" id="ARBA00022801"/>
    </source>
</evidence>
<dbReference type="Proteomes" id="UP001596495">
    <property type="component" value="Unassembled WGS sequence"/>
</dbReference>
<evidence type="ECO:0000256" key="1">
    <source>
        <dbReference type="ARBA" id="ARBA00007484"/>
    </source>
</evidence>
<accession>A0ABW2RAH6</accession>
<evidence type="ECO:0000313" key="10">
    <source>
        <dbReference type="Proteomes" id="UP001596495"/>
    </source>
</evidence>
<gene>
    <name evidence="9" type="ORF">ACFQNJ_11305</name>
</gene>
<dbReference type="CDD" id="cd06529">
    <property type="entry name" value="S24_LexA-like"/>
    <property type="match status" value="1"/>
</dbReference>
<comment type="caution">
    <text evidence="9">The sequence shown here is derived from an EMBL/GenBank/DDBJ whole genome shotgun (WGS) entry which is preliminary data.</text>
</comment>
<evidence type="ECO:0000256" key="6">
    <source>
        <dbReference type="ARBA" id="ARBA00023236"/>
    </source>
</evidence>
<keyword evidence="5" id="KW-0234">DNA repair</keyword>
<keyword evidence="2" id="KW-0227">DNA damage</keyword>
<dbReference type="InterPro" id="IPR050077">
    <property type="entry name" value="LexA_repressor"/>
</dbReference>
<dbReference type="InterPro" id="IPR039418">
    <property type="entry name" value="LexA-like"/>
</dbReference>
<dbReference type="SUPFAM" id="SSF51306">
    <property type="entry name" value="LexA/Signal peptidase"/>
    <property type="match status" value="1"/>
</dbReference>
<dbReference type="PANTHER" id="PTHR33516:SF2">
    <property type="entry name" value="LEXA REPRESSOR-RELATED"/>
    <property type="match status" value="1"/>
</dbReference>
<protein>
    <submittedName>
        <fullName evidence="9">LexA family protein</fullName>
    </submittedName>
</protein>
<dbReference type="InterPro" id="IPR006197">
    <property type="entry name" value="Peptidase_S24_LexA"/>
</dbReference>
<evidence type="ECO:0000256" key="4">
    <source>
        <dbReference type="ARBA" id="ARBA00022813"/>
    </source>
</evidence>
<dbReference type="Gene3D" id="2.10.109.10">
    <property type="entry name" value="Umud Fragment, subunit A"/>
    <property type="match status" value="1"/>
</dbReference>
<dbReference type="EMBL" id="JBHTBX010000007">
    <property type="protein sequence ID" value="MFC7435091.1"/>
    <property type="molecule type" value="Genomic_DNA"/>
</dbReference>
<evidence type="ECO:0000256" key="7">
    <source>
        <dbReference type="RuleBase" id="RU003991"/>
    </source>
</evidence>
<dbReference type="InterPro" id="IPR036286">
    <property type="entry name" value="LexA/Signal_pep-like_sf"/>
</dbReference>
<sequence length="146" mass="15942">MNSICISTEPEPAVATPLVLPMPQAHLKAGFPSPAEDFTVNRLDLTQILVSHPQATFLMRVSGTSMQDAGIDDGDMLVIDRAIKPRHGHVVVAVVDGEYTVKYLHQRAGRVRLKAANPTFPDIIPKDGQTIEVWGVVSSCIKRFIT</sequence>
<keyword evidence="6" id="KW-0742">SOS response</keyword>
<evidence type="ECO:0000256" key="5">
    <source>
        <dbReference type="ARBA" id="ARBA00023204"/>
    </source>
</evidence>
<comment type="similarity">
    <text evidence="1 7">Belongs to the peptidase S24 family.</text>
</comment>
<dbReference type="RefSeq" id="WP_382257253.1">
    <property type="nucleotide sequence ID" value="NZ_JBHTBX010000007.1"/>
</dbReference>
<keyword evidence="10" id="KW-1185">Reference proteome</keyword>
<keyword evidence="4 7" id="KW-0068">Autocatalytic cleavage</keyword>
<dbReference type="Pfam" id="PF00717">
    <property type="entry name" value="Peptidase_S24"/>
    <property type="match status" value="1"/>
</dbReference>
<proteinExistence type="inferred from homology"/>
<dbReference type="PANTHER" id="PTHR33516">
    <property type="entry name" value="LEXA REPRESSOR"/>
    <property type="match status" value="1"/>
</dbReference>
<evidence type="ECO:0000259" key="8">
    <source>
        <dbReference type="Pfam" id="PF00717"/>
    </source>
</evidence>
<feature type="domain" description="Peptidase S24/S26A/S26B/S26C" evidence="8">
    <location>
        <begin position="27"/>
        <end position="137"/>
    </location>
</feature>
<name>A0ABW2RAH6_9BURK</name>